<gene>
    <name evidence="3" type="ORF">KI659_15535</name>
</gene>
<feature type="chain" id="PRO_5043053998" evidence="1">
    <location>
        <begin position="21"/>
        <end position="147"/>
    </location>
</feature>
<dbReference type="Gene3D" id="3.30.310.70">
    <property type="entry name" value="TT1751-like domain"/>
    <property type="match status" value="1"/>
</dbReference>
<keyword evidence="1" id="KW-0732">Signal</keyword>
<dbReference type="CDD" id="cd14797">
    <property type="entry name" value="DUF302"/>
    <property type="match status" value="1"/>
</dbReference>
<dbReference type="Proteomes" id="UP001319104">
    <property type="component" value="Unassembled WGS sequence"/>
</dbReference>
<keyword evidence="4" id="KW-1185">Reference proteome</keyword>
<evidence type="ECO:0000313" key="4">
    <source>
        <dbReference type="Proteomes" id="UP001319104"/>
    </source>
</evidence>
<accession>A0AAP2CKG7</accession>
<evidence type="ECO:0000313" key="3">
    <source>
        <dbReference type="EMBL" id="MBS9525429.1"/>
    </source>
</evidence>
<dbReference type="PANTHER" id="PTHR38342">
    <property type="entry name" value="SLR5037 PROTEIN"/>
    <property type="match status" value="1"/>
</dbReference>
<feature type="signal peptide" evidence="1">
    <location>
        <begin position="1"/>
        <end position="20"/>
    </location>
</feature>
<dbReference type="InterPro" id="IPR005180">
    <property type="entry name" value="DUF302"/>
</dbReference>
<dbReference type="PANTHER" id="PTHR38342:SF2">
    <property type="entry name" value="INNER MEMBRANE OR EXPORTED"/>
    <property type="match status" value="1"/>
</dbReference>
<proteinExistence type="predicted"/>
<comment type="caution">
    <text evidence="3">The sequence shown here is derived from an EMBL/GenBank/DDBJ whole genome shotgun (WGS) entry which is preliminary data.</text>
</comment>
<reference evidence="3 4" key="1">
    <citation type="submission" date="2021-05" db="EMBL/GenBank/DDBJ databases">
        <authorList>
            <person name="Zhang Z.D."/>
            <person name="Osman G."/>
        </authorList>
    </citation>
    <scope>NUCLEOTIDE SEQUENCE [LARGE SCALE GENOMIC DNA]</scope>
    <source>
        <strain evidence="3 4">KCTC 32217</strain>
    </source>
</reference>
<evidence type="ECO:0000256" key="1">
    <source>
        <dbReference type="SAM" id="SignalP"/>
    </source>
</evidence>
<dbReference type="AlphaFoldDB" id="A0AAP2CKG7"/>
<name>A0AAP2CKG7_9BACT</name>
<dbReference type="Pfam" id="PF03625">
    <property type="entry name" value="DUF302"/>
    <property type="match status" value="1"/>
</dbReference>
<dbReference type="InterPro" id="IPR035923">
    <property type="entry name" value="TT1751-like_sf"/>
</dbReference>
<protein>
    <submittedName>
        <fullName evidence="3">DUF302 domain-containing protein</fullName>
    </submittedName>
</protein>
<dbReference type="SUPFAM" id="SSF103247">
    <property type="entry name" value="TT1751-like"/>
    <property type="match status" value="1"/>
</dbReference>
<feature type="domain" description="DUF302" evidence="2">
    <location>
        <begin position="55"/>
        <end position="116"/>
    </location>
</feature>
<dbReference type="RefSeq" id="WP_213946289.1">
    <property type="nucleotide sequence ID" value="NZ_JAHCMY010000012.1"/>
</dbReference>
<organism evidence="3 4">
    <name type="scientific">Litoribacter ruber</name>
    <dbReference type="NCBI Taxonomy" id="702568"/>
    <lineage>
        <taxon>Bacteria</taxon>
        <taxon>Pseudomonadati</taxon>
        <taxon>Bacteroidota</taxon>
        <taxon>Cytophagia</taxon>
        <taxon>Cytophagales</taxon>
        <taxon>Cyclobacteriaceae</taxon>
        <taxon>Litoribacter</taxon>
    </lineage>
</organism>
<evidence type="ECO:0000259" key="2">
    <source>
        <dbReference type="Pfam" id="PF03625"/>
    </source>
</evidence>
<dbReference type="EMBL" id="JAHCMY010000012">
    <property type="protein sequence ID" value="MBS9525429.1"/>
    <property type="molecule type" value="Genomic_DNA"/>
</dbReference>
<sequence length="147" mass="16357">MKLFTGLFCALLLLSFPSLGQENLKSHQSQHNFDQTISLLKSKLSDRGIEVMQVIDHGQNAKNAGLELEKTQVLVFGNPKVGTKLMQSNADIAIELPLRLLVMERQGKVTVKYTDPTSWVAKYGLQTESEILANMAELLDELGRTVE</sequence>